<feature type="compositionally biased region" description="Polar residues" evidence="1">
    <location>
        <begin position="32"/>
        <end position="68"/>
    </location>
</feature>
<dbReference type="RefSeq" id="XP_033658101.1">
    <property type="nucleotide sequence ID" value="XM_033800059.1"/>
</dbReference>
<feature type="compositionally biased region" description="Low complexity" evidence="1">
    <location>
        <begin position="695"/>
        <end position="710"/>
    </location>
</feature>
<dbReference type="EMBL" id="ML986484">
    <property type="protein sequence ID" value="KAF2280563.1"/>
    <property type="molecule type" value="Genomic_DNA"/>
</dbReference>
<proteinExistence type="predicted"/>
<feature type="compositionally biased region" description="Polar residues" evidence="1">
    <location>
        <begin position="853"/>
        <end position="866"/>
    </location>
</feature>
<evidence type="ECO:0000259" key="2">
    <source>
        <dbReference type="SMART" id="SM01272"/>
    </source>
</evidence>
<feature type="region of interest" description="Disordered" evidence="1">
    <location>
        <begin position="298"/>
        <end position="337"/>
    </location>
</feature>
<reference evidence="3" key="1">
    <citation type="journal article" date="2020" name="Stud. Mycol.">
        <title>101 Dothideomycetes genomes: a test case for predicting lifestyles and emergence of pathogens.</title>
        <authorList>
            <person name="Haridas S."/>
            <person name="Albert R."/>
            <person name="Binder M."/>
            <person name="Bloem J."/>
            <person name="Labutti K."/>
            <person name="Salamov A."/>
            <person name="Andreopoulos B."/>
            <person name="Baker S."/>
            <person name="Barry K."/>
            <person name="Bills G."/>
            <person name="Bluhm B."/>
            <person name="Cannon C."/>
            <person name="Castanera R."/>
            <person name="Culley D."/>
            <person name="Daum C."/>
            <person name="Ezra D."/>
            <person name="Gonzalez J."/>
            <person name="Henrissat B."/>
            <person name="Kuo A."/>
            <person name="Liang C."/>
            <person name="Lipzen A."/>
            <person name="Lutzoni F."/>
            <person name="Magnuson J."/>
            <person name="Mondo S."/>
            <person name="Nolan M."/>
            <person name="Ohm R."/>
            <person name="Pangilinan J."/>
            <person name="Park H.-J."/>
            <person name="Ramirez L."/>
            <person name="Alfaro M."/>
            <person name="Sun H."/>
            <person name="Tritt A."/>
            <person name="Yoshinaga Y."/>
            <person name="Zwiers L.-H."/>
            <person name="Turgeon B."/>
            <person name="Goodwin S."/>
            <person name="Spatafora J."/>
            <person name="Crous P."/>
            <person name="Grigoriev I."/>
        </authorList>
    </citation>
    <scope>NUCLEOTIDE SEQUENCE</scope>
    <source>
        <strain evidence="3">CBS 379.55</strain>
    </source>
</reference>
<dbReference type="GO" id="GO:0003729">
    <property type="term" value="F:mRNA binding"/>
    <property type="evidence" value="ECO:0007669"/>
    <property type="project" value="TreeGrafter"/>
</dbReference>
<feature type="compositionally biased region" description="Low complexity" evidence="1">
    <location>
        <begin position="1016"/>
        <end position="1026"/>
    </location>
</feature>
<feature type="domain" description="LsmAD" evidence="2">
    <location>
        <begin position="234"/>
        <end position="305"/>
    </location>
</feature>
<dbReference type="SMART" id="SM01272">
    <property type="entry name" value="LsmAD"/>
    <property type="match status" value="1"/>
</dbReference>
<dbReference type="InterPro" id="IPR025852">
    <property type="entry name" value="SM_dom_ATX"/>
</dbReference>
<dbReference type="PANTHER" id="PTHR12854:SF7">
    <property type="entry name" value="ATAXIN-2 HOMOLOG"/>
    <property type="match status" value="1"/>
</dbReference>
<organism evidence="3 4">
    <name type="scientific">Westerdykella ornata</name>
    <dbReference type="NCBI Taxonomy" id="318751"/>
    <lineage>
        <taxon>Eukaryota</taxon>
        <taxon>Fungi</taxon>
        <taxon>Dikarya</taxon>
        <taxon>Ascomycota</taxon>
        <taxon>Pezizomycotina</taxon>
        <taxon>Dothideomycetes</taxon>
        <taxon>Pleosporomycetidae</taxon>
        <taxon>Pleosporales</taxon>
        <taxon>Sporormiaceae</taxon>
        <taxon>Westerdykella</taxon>
    </lineage>
</organism>
<feature type="compositionally biased region" description="Low complexity" evidence="1">
    <location>
        <begin position="827"/>
        <end position="849"/>
    </location>
</feature>
<protein>
    <recommendedName>
        <fullName evidence="2">LsmAD domain-containing protein</fullName>
    </recommendedName>
</protein>
<dbReference type="InterPro" id="IPR045117">
    <property type="entry name" value="ATXN2-like"/>
</dbReference>
<dbReference type="OrthoDB" id="2275718at2759"/>
<dbReference type="Proteomes" id="UP000800097">
    <property type="component" value="Unassembled WGS sequence"/>
</dbReference>
<dbReference type="GO" id="GO:0010494">
    <property type="term" value="C:cytoplasmic stress granule"/>
    <property type="evidence" value="ECO:0007669"/>
    <property type="project" value="TreeGrafter"/>
</dbReference>
<feature type="region of interest" description="Disordered" evidence="1">
    <location>
        <begin position="1"/>
        <end position="72"/>
    </location>
</feature>
<feature type="compositionally biased region" description="Polar residues" evidence="1">
    <location>
        <begin position="792"/>
        <end position="806"/>
    </location>
</feature>
<evidence type="ECO:0000313" key="3">
    <source>
        <dbReference type="EMBL" id="KAF2280563.1"/>
    </source>
</evidence>
<dbReference type="Pfam" id="PF14438">
    <property type="entry name" value="SM-ATX"/>
    <property type="match status" value="1"/>
</dbReference>
<evidence type="ECO:0000313" key="4">
    <source>
        <dbReference type="Proteomes" id="UP000800097"/>
    </source>
</evidence>
<evidence type="ECO:0000256" key="1">
    <source>
        <dbReference type="SAM" id="MobiDB-lite"/>
    </source>
</evidence>
<feature type="region of interest" description="Disordered" evidence="1">
    <location>
        <begin position="1011"/>
        <end position="1081"/>
    </location>
</feature>
<feature type="region of interest" description="Disordered" evidence="1">
    <location>
        <begin position="792"/>
        <end position="873"/>
    </location>
</feature>
<feature type="compositionally biased region" description="Polar residues" evidence="1">
    <location>
        <begin position="1032"/>
        <end position="1053"/>
    </location>
</feature>
<dbReference type="PANTHER" id="PTHR12854">
    <property type="entry name" value="ATAXIN 2-RELATED"/>
    <property type="match status" value="1"/>
</dbReference>
<dbReference type="Pfam" id="PF06741">
    <property type="entry name" value="LsmAD"/>
    <property type="match status" value="1"/>
</dbReference>
<dbReference type="AlphaFoldDB" id="A0A6A6JWW6"/>
<sequence>MNQAAKAPEGVRKQAGSPVDASQRKPPPKAWTQGTNPITQRPSNPATSNGVANNPRPTQISARTSETPSPMKHLNDRMMYLLSNLIGQLGEFTLKNGEKYTGVLSGTSLDPTEMRYVFKMVRRIQPSSDVQVNGTSDSSDGYIGQGDDRVMTFNFQDVAHFHVPDVAFERTQARASNGIPSGFRTDSDISGRMAIRERHLQKWEPSADDTFNHSLEPTGRSTEWDQFAANEALFGVKSSYDEGLYTTAIDRSDPRFAEKEAHAARIARAIESSSTTNAHIREERGLAVADDNVDEEAKYSGVRRDFTPLAAGGPNKYTPPARRPPTGQPTVPGAPVDPAIISSQIARPAPFTTKGVMREDSGIAPQPNAGTEQPKQEPSDTKAASLSKSELLEKPAIEATKDTTSDQGPGPITGSAKDAVKLPAKDATASLDKVTAGPSKSGGALPQPSQSSVPVPSTHSVEHELLDKFKEFSAREKLRAADLHRQKQRDSKAVKLNELKKFSQNFKLRTPVPSDLVPILAKDETKQQEIVKKALRAVEERKSASAQPVMASDAKIATGMTAAKPSTTPSAPSAGVDRQHIPRGRPGQSPYAASTMRSGSGASPGSTQGSRTTGSLGPRLAQNHQQHRQQGAMPFHGTPYPIPLVDRTHDVRVPTGPSAPSSGIQTPTSAASGRFNARAAEFRPNVAATAFVPGATASASSSPRPGSAARQDVHRRPPVTSYLDGAKPTLEPLDFNDSFNYLKRAIAEAPKEKVREYAVNGGVPFSYKTPPTWDFPETNTERGYLTLFKSTSTGTHLPASANTLNHNPMPMQHQIAPHLQAPPPQAQTPHQTPRHPAAQPHPAHGGPAPFESNPMQYSHSTSSVNPSPRAVHPYMYGTQPRAMPGFPQQGHMPPYISPAVTHAALQQPYGNTPVPGMGGQMMAHQPSSGPYMGMPATAQVPMFTPPGPAFVHYPNQGPGPAATNSFSSPRPGAPMMHHQGSQQGHQPGLVYVPPGAPMYGQIPPTSMMPMRPQPYPQAHQQHYSPQTHHPFPQQNHRGTPSGTYAQPMMQQHSMAPHNVAPNGPANHGPLNHGPEVADEGK</sequence>
<feature type="compositionally biased region" description="Low complexity" evidence="1">
    <location>
        <begin position="446"/>
        <end position="457"/>
    </location>
</feature>
<gene>
    <name evidence="3" type="ORF">EI97DRAFT_446803</name>
</gene>
<feature type="region of interest" description="Disordered" evidence="1">
    <location>
        <begin position="538"/>
        <end position="671"/>
    </location>
</feature>
<dbReference type="InterPro" id="IPR009604">
    <property type="entry name" value="LsmAD_domain"/>
</dbReference>
<feature type="region of interest" description="Disordered" evidence="1">
    <location>
        <begin position="695"/>
        <end position="725"/>
    </location>
</feature>
<dbReference type="GO" id="GO:0034063">
    <property type="term" value="P:stress granule assembly"/>
    <property type="evidence" value="ECO:0007669"/>
    <property type="project" value="TreeGrafter"/>
</dbReference>
<feature type="compositionally biased region" description="Polar residues" evidence="1">
    <location>
        <begin position="658"/>
        <end position="671"/>
    </location>
</feature>
<feature type="region of interest" description="Disordered" evidence="1">
    <location>
        <begin position="357"/>
        <end position="459"/>
    </location>
</feature>
<dbReference type="GeneID" id="54553234"/>
<name>A0A6A6JWW6_WESOR</name>
<feature type="compositionally biased region" description="Polar residues" evidence="1">
    <location>
        <begin position="591"/>
        <end position="615"/>
    </location>
</feature>
<feature type="region of interest" description="Disordered" evidence="1">
    <location>
        <begin position="957"/>
        <end position="985"/>
    </location>
</feature>
<feature type="compositionally biased region" description="Basic and acidic residues" evidence="1">
    <location>
        <begin position="390"/>
        <end position="404"/>
    </location>
</feature>
<accession>A0A6A6JWW6</accession>
<keyword evidence="4" id="KW-1185">Reference proteome</keyword>